<name>F0JIA0_9BACT</name>
<proteinExistence type="predicted"/>
<dbReference type="EMBL" id="CP003220">
    <property type="protein sequence ID" value="EGB15411.1"/>
    <property type="molecule type" value="Genomic_DNA"/>
</dbReference>
<dbReference type="HOGENOM" id="CLU_2248833_0_0_7"/>
<evidence type="ECO:0000313" key="1">
    <source>
        <dbReference type="EMBL" id="EGB15411.1"/>
    </source>
</evidence>
<accession>F0JIA0</accession>
<gene>
    <name evidence="1" type="ORF">DND132_2206</name>
</gene>
<protein>
    <recommendedName>
        <fullName evidence="3">GIY-YIG domain-containing protein</fullName>
    </recommendedName>
</protein>
<organism evidence="1 2">
    <name type="scientific">Pseudodesulfovibrio mercurii</name>
    <dbReference type="NCBI Taxonomy" id="641491"/>
    <lineage>
        <taxon>Bacteria</taxon>
        <taxon>Pseudomonadati</taxon>
        <taxon>Thermodesulfobacteriota</taxon>
        <taxon>Desulfovibrionia</taxon>
        <taxon>Desulfovibrionales</taxon>
        <taxon>Desulfovibrionaceae</taxon>
    </lineage>
</organism>
<dbReference type="KEGG" id="ddn:DND132_2206"/>
<evidence type="ECO:0000313" key="2">
    <source>
        <dbReference type="Proteomes" id="UP000007845"/>
    </source>
</evidence>
<dbReference type="STRING" id="641491.DND132_2206"/>
<evidence type="ECO:0008006" key="3">
    <source>
        <dbReference type="Google" id="ProtNLM"/>
    </source>
</evidence>
<sequence>MSITIAGYPAEGPYTSTDDLEDRSGVYTILTRKDATEKWTVLDVGESKGLKSRVETHDRAGCWSRHSRGILGCAPHYTPNKQQAGRKEIEQAIRAKYNPACGER</sequence>
<dbReference type="AlphaFoldDB" id="F0JIA0"/>
<keyword evidence="2" id="KW-1185">Reference proteome</keyword>
<reference evidence="1 2" key="1">
    <citation type="journal article" date="2011" name="J. Bacteriol.">
        <title>Genome sequence of the mercury-methylating strain Desulfovibrio desulfuricans ND132.</title>
        <authorList>
            <person name="Brown S.D."/>
            <person name="Gilmour C.C."/>
            <person name="Kucken A.M."/>
            <person name="Wall J.D."/>
            <person name="Elias D.A."/>
            <person name="Brandt C.C."/>
            <person name="Podar M."/>
            <person name="Chertkov O."/>
            <person name="Held B."/>
            <person name="Bruce D.C."/>
            <person name="Detter J.C."/>
            <person name="Tapia R."/>
            <person name="Han C.S."/>
            <person name="Goodwin L.A."/>
            <person name="Cheng J.F."/>
            <person name="Pitluck S."/>
            <person name="Woyke T."/>
            <person name="Mikhailova N."/>
            <person name="Ivanova N.N."/>
            <person name="Han J."/>
            <person name="Lucas S."/>
            <person name="Lapidus A.L."/>
            <person name="Land M.L."/>
            <person name="Hauser L.J."/>
            <person name="Palumbo A.V."/>
        </authorList>
    </citation>
    <scope>NUCLEOTIDE SEQUENCE [LARGE SCALE GENOMIC DNA]</scope>
    <source>
        <strain evidence="1 2">ND132</strain>
    </source>
</reference>
<dbReference type="Proteomes" id="UP000007845">
    <property type="component" value="Chromosome"/>
</dbReference>